<evidence type="ECO:0008006" key="5">
    <source>
        <dbReference type="Google" id="ProtNLM"/>
    </source>
</evidence>
<dbReference type="STRING" id="1802315.A3F51_01725"/>
<feature type="binding site" evidence="2">
    <location>
        <position position="142"/>
    </location>
    <ligand>
        <name>D-ribulose 5-phosphate</name>
        <dbReference type="ChEBI" id="CHEBI:58121"/>
    </ligand>
</feature>
<evidence type="ECO:0000313" key="4">
    <source>
        <dbReference type="Proteomes" id="UP000178089"/>
    </source>
</evidence>
<dbReference type="EMBL" id="MHRT01000005">
    <property type="protein sequence ID" value="OHA29324.1"/>
    <property type="molecule type" value="Genomic_DNA"/>
</dbReference>
<sequence length="150" mass="16268">MPIILAADHAGFALKEAVKTFLQKKGYAVTDVGAHELKERDDYPVYMSAAALKVAEDLKGGAKAIIFGGSGQGEAMVANRFPGVRAAVWYGGDLEVLKKTRQDNDANILSIGARFVETDAACDAVETWLTTPFSEDERHQRRIGQIDAIE</sequence>
<comment type="similarity">
    <text evidence="1">Belongs to the LacAB/RpiB family.</text>
</comment>
<dbReference type="SUPFAM" id="SSF89623">
    <property type="entry name" value="Ribose/Galactose isomerase RpiB/AlsB"/>
    <property type="match status" value="1"/>
</dbReference>
<dbReference type="AlphaFoldDB" id="A0A1G2MZR0"/>
<feature type="binding site" evidence="2">
    <location>
        <position position="138"/>
    </location>
    <ligand>
        <name>D-ribulose 5-phosphate</name>
        <dbReference type="ChEBI" id="CHEBI:58121"/>
    </ligand>
</feature>
<dbReference type="NCBIfam" id="NF004051">
    <property type="entry name" value="PRK05571.1"/>
    <property type="match status" value="1"/>
</dbReference>
<protein>
    <recommendedName>
        <fullName evidence="5">Ribose-5-phosphate isomerase</fullName>
    </recommendedName>
</protein>
<dbReference type="Pfam" id="PF02502">
    <property type="entry name" value="LacAB_rpiB"/>
    <property type="match status" value="1"/>
</dbReference>
<dbReference type="Gene3D" id="3.40.1400.10">
    <property type="entry name" value="Sugar-phosphate isomerase, RpiB/LacA/LacB"/>
    <property type="match status" value="1"/>
</dbReference>
<reference evidence="3 4" key="1">
    <citation type="journal article" date="2016" name="Nat. Commun.">
        <title>Thousands of microbial genomes shed light on interconnected biogeochemical processes in an aquifer system.</title>
        <authorList>
            <person name="Anantharaman K."/>
            <person name="Brown C.T."/>
            <person name="Hug L.A."/>
            <person name="Sharon I."/>
            <person name="Castelle C.J."/>
            <person name="Probst A.J."/>
            <person name="Thomas B.C."/>
            <person name="Singh A."/>
            <person name="Wilkins M.J."/>
            <person name="Karaoz U."/>
            <person name="Brodie E.L."/>
            <person name="Williams K.H."/>
            <person name="Hubbard S.S."/>
            <person name="Banfield J.F."/>
        </authorList>
    </citation>
    <scope>NUCLEOTIDE SEQUENCE [LARGE SCALE GENOMIC DNA]</scope>
</reference>
<evidence type="ECO:0000256" key="1">
    <source>
        <dbReference type="ARBA" id="ARBA00008754"/>
    </source>
</evidence>
<gene>
    <name evidence="3" type="ORF">A3F51_01725</name>
</gene>
<dbReference type="InterPro" id="IPR003500">
    <property type="entry name" value="RpiB_LacA_LacB"/>
</dbReference>
<feature type="binding site" evidence="2">
    <location>
        <begin position="8"/>
        <end position="9"/>
    </location>
    <ligand>
        <name>D-ribulose 5-phosphate</name>
        <dbReference type="ChEBI" id="CHEBI:58121"/>
    </ligand>
</feature>
<dbReference type="PANTHER" id="PTHR30345:SF0">
    <property type="entry name" value="DNA DAMAGE-REPAIR_TOLERATION PROTEIN DRT102"/>
    <property type="match status" value="1"/>
</dbReference>
<organism evidence="3 4">
    <name type="scientific">Candidatus Taylorbacteria bacterium RIFCSPHIGHO2_12_FULL_45_16</name>
    <dbReference type="NCBI Taxonomy" id="1802315"/>
    <lineage>
        <taxon>Bacteria</taxon>
        <taxon>Candidatus Tayloriibacteriota</taxon>
    </lineage>
</organism>
<proteinExistence type="inferred from homology"/>
<dbReference type="GO" id="GO:0019316">
    <property type="term" value="P:D-allose catabolic process"/>
    <property type="evidence" value="ECO:0007669"/>
    <property type="project" value="TreeGrafter"/>
</dbReference>
<feature type="binding site" evidence="2">
    <location>
        <begin position="69"/>
        <end position="73"/>
    </location>
    <ligand>
        <name>D-ribulose 5-phosphate</name>
        <dbReference type="ChEBI" id="CHEBI:58121"/>
    </ligand>
</feature>
<accession>A0A1G2MZR0</accession>
<dbReference type="NCBIfam" id="TIGR00689">
    <property type="entry name" value="rpiB_lacA_lacB"/>
    <property type="match status" value="1"/>
</dbReference>
<evidence type="ECO:0000313" key="3">
    <source>
        <dbReference type="EMBL" id="OHA29324.1"/>
    </source>
</evidence>
<evidence type="ECO:0000256" key="2">
    <source>
        <dbReference type="PIRSR" id="PIRSR005384-2"/>
    </source>
</evidence>
<dbReference type="InterPro" id="IPR036569">
    <property type="entry name" value="RpiB_LacA_LacB_sf"/>
</dbReference>
<name>A0A1G2MZR0_9BACT</name>
<comment type="caution">
    <text evidence="3">The sequence shown here is derived from an EMBL/GenBank/DDBJ whole genome shotgun (WGS) entry which is preliminary data.</text>
</comment>
<dbReference type="PANTHER" id="PTHR30345">
    <property type="entry name" value="RIBOSE-5-PHOSPHATE ISOMERASE B"/>
    <property type="match status" value="1"/>
</dbReference>
<dbReference type="PIRSF" id="PIRSF005384">
    <property type="entry name" value="RpiB_LacA_B"/>
    <property type="match status" value="1"/>
</dbReference>
<dbReference type="GO" id="GO:0009052">
    <property type="term" value="P:pentose-phosphate shunt, non-oxidative branch"/>
    <property type="evidence" value="ECO:0007669"/>
    <property type="project" value="TreeGrafter"/>
</dbReference>
<feature type="binding site" evidence="2">
    <location>
        <position position="104"/>
    </location>
    <ligand>
        <name>D-ribulose 5-phosphate</name>
        <dbReference type="ChEBI" id="CHEBI:58121"/>
    </ligand>
</feature>
<feature type="binding site" evidence="2">
    <location>
        <position position="114"/>
    </location>
    <ligand>
        <name>D-ribulose 5-phosphate</name>
        <dbReference type="ChEBI" id="CHEBI:58121"/>
    </ligand>
</feature>
<dbReference type="Proteomes" id="UP000178089">
    <property type="component" value="Unassembled WGS sequence"/>
</dbReference>
<dbReference type="GO" id="GO:0004751">
    <property type="term" value="F:ribose-5-phosphate isomerase activity"/>
    <property type="evidence" value="ECO:0007669"/>
    <property type="project" value="TreeGrafter"/>
</dbReference>